<proteinExistence type="predicted"/>
<dbReference type="Proteomes" id="UP000248326">
    <property type="component" value="Unassembled WGS sequence"/>
</dbReference>
<name>A0A318SL53_9DEIO</name>
<dbReference type="RefSeq" id="WP_170131031.1">
    <property type="nucleotide sequence ID" value="NZ_QJSX01000009.1"/>
</dbReference>
<dbReference type="EMBL" id="QJSX01000009">
    <property type="protein sequence ID" value="PYE53282.1"/>
    <property type="molecule type" value="Genomic_DNA"/>
</dbReference>
<protein>
    <submittedName>
        <fullName evidence="1">Uncharacterized protein</fullName>
    </submittedName>
</protein>
<reference evidence="1 2" key="1">
    <citation type="submission" date="2018-06" db="EMBL/GenBank/DDBJ databases">
        <title>Genomic Encyclopedia of Type Strains, Phase IV (KMG-IV): sequencing the most valuable type-strain genomes for metagenomic binning, comparative biology and taxonomic classification.</title>
        <authorList>
            <person name="Goeker M."/>
        </authorList>
    </citation>
    <scope>NUCLEOTIDE SEQUENCE [LARGE SCALE GENOMIC DNA]</scope>
    <source>
        <strain evidence="1 2">DSM 18048</strain>
    </source>
</reference>
<gene>
    <name evidence="1" type="ORF">DES52_10954</name>
</gene>
<keyword evidence="2" id="KW-1185">Reference proteome</keyword>
<evidence type="ECO:0000313" key="1">
    <source>
        <dbReference type="EMBL" id="PYE53282.1"/>
    </source>
</evidence>
<evidence type="ECO:0000313" key="2">
    <source>
        <dbReference type="Proteomes" id="UP000248326"/>
    </source>
</evidence>
<sequence>MNPWMSLQVALDRQAQLRSEADTRRSLCCLTANAVPTSPKVQVATPVSSSACLTC</sequence>
<comment type="caution">
    <text evidence="1">The sequence shown here is derived from an EMBL/GenBank/DDBJ whole genome shotgun (WGS) entry which is preliminary data.</text>
</comment>
<accession>A0A318SL53</accession>
<organism evidence="1 2">
    <name type="scientific">Deinococcus yavapaiensis KR-236</name>
    <dbReference type="NCBI Taxonomy" id="694435"/>
    <lineage>
        <taxon>Bacteria</taxon>
        <taxon>Thermotogati</taxon>
        <taxon>Deinococcota</taxon>
        <taxon>Deinococci</taxon>
        <taxon>Deinococcales</taxon>
        <taxon>Deinococcaceae</taxon>
        <taxon>Deinococcus</taxon>
    </lineage>
</organism>
<dbReference type="AlphaFoldDB" id="A0A318SL53"/>